<evidence type="ECO:0000259" key="5">
    <source>
        <dbReference type="Pfam" id="PF03081"/>
    </source>
</evidence>
<evidence type="ECO:0000313" key="7">
    <source>
        <dbReference type="Proteomes" id="UP001054889"/>
    </source>
</evidence>
<dbReference type="PANTHER" id="PTHR12542">
    <property type="entry name" value="EXOCYST COMPLEX PROTEIN EXO70"/>
    <property type="match status" value="1"/>
</dbReference>
<organism evidence="6 7">
    <name type="scientific">Eleusine coracana subsp. coracana</name>
    <dbReference type="NCBI Taxonomy" id="191504"/>
    <lineage>
        <taxon>Eukaryota</taxon>
        <taxon>Viridiplantae</taxon>
        <taxon>Streptophyta</taxon>
        <taxon>Embryophyta</taxon>
        <taxon>Tracheophyta</taxon>
        <taxon>Spermatophyta</taxon>
        <taxon>Magnoliopsida</taxon>
        <taxon>Liliopsida</taxon>
        <taxon>Poales</taxon>
        <taxon>Poaceae</taxon>
        <taxon>PACMAD clade</taxon>
        <taxon>Chloridoideae</taxon>
        <taxon>Cynodonteae</taxon>
        <taxon>Eleusininae</taxon>
        <taxon>Eleusine</taxon>
    </lineage>
</organism>
<keyword evidence="3" id="KW-0653">Protein transport</keyword>
<accession>A0AAV5CAT5</accession>
<dbReference type="Proteomes" id="UP001054889">
    <property type="component" value="Unassembled WGS sequence"/>
</dbReference>
<dbReference type="GO" id="GO:0005546">
    <property type="term" value="F:phosphatidylinositol-4,5-bisphosphate binding"/>
    <property type="evidence" value="ECO:0007669"/>
    <property type="project" value="InterPro"/>
</dbReference>
<evidence type="ECO:0000256" key="4">
    <source>
        <dbReference type="SAM" id="MobiDB-lite"/>
    </source>
</evidence>
<dbReference type="EMBL" id="BQKI01000005">
    <property type="protein sequence ID" value="GJM95210.1"/>
    <property type="molecule type" value="Genomic_DNA"/>
</dbReference>
<feature type="domain" description="Exocyst complex subunit Exo70 C-terminal" evidence="5">
    <location>
        <begin position="250"/>
        <end position="358"/>
    </location>
</feature>
<dbReference type="InterPro" id="IPR016159">
    <property type="entry name" value="Cullin_repeat-like_dom_sf"/>
</dbReference>
<protein>
    <recommendedName>
        <fullName evidence="3">Exocyst subunit Exo70 family protein</fullName>
    </recommendedName>
</protein>
<dbReference type="SUPFAM" id="SSF74788">
    <property type="entry name" value="Cullin repeat-like"/>
    <property type="match status" value="1"/>
</dbReference>
<proteinExistence type="inferred from homology"/>
<dbReference type="InterPro" id="IPR004140">
    <property type="entry name" value="Exo70"/>
</dbReference>
<feature type="region of interest" description="Disordered" evidence="4">
    <location>
        <begin position="67"/>
        <end position="94"/>
    </location>
</feature>
<dbReference type="GO" id="GO:0006887">
    <property type="term" value="P:exocytosis"/>
    <property type="evidence" value="ECO:0007669"/>
    <property type="project" value="UniProtKB-KW"/>
</dbReference>
<dbReference type="GO" id="GO:0015031">
    <property type="term" value="P:protein transport"/>
    <property type="evidence" value="ECO:0007669"/>
    <property type="project" value="UniProtKB-KW"/>
</dbReference>
<dbReference type="Pfam" id="PF03081">
    <property type="entry name" value="Exo70_C"/>
    <property type="match status" value="1"/>
</dbReference>
<feature type="region of interest" description="Disordered" evidence="4">
    <location>
        <begin position="200"/>
        <end position="223"/>
    </location>
</feature>
<evidence type="ECO:0000256" key="1">
    <source>
        <dbReference type="ARBA" id="ARBA00006756"/>
    </source>
</evidence>
<dbReference type="AlphaFoldDB" id="A0AAV5CAT5"/>
<gene>
    <name evidence="6" type="primary">ga11918</name>
    <name evidence="6" type="ORF">PR202_ga11918</name>
</gene>
<evidence type="ECO:0000313" key="6">
    <source>
        <dbReference type="EMBL" id="GJM95210.1"/>
    </source>
</evidence>
<keyword evidence="3" id="KW-0268">Exocytosis</keyword>
<evidence type="ECO:0000256" key="3">
    <source>
        <dbReference type="RuleBase" id="RU365026"/>
    </source>
</evidence>
<keyword evidence="7" id="KW-1185">Reference proteome</keyword>
<evidence type="ECO:0000256" key="2">
    <source>
        <dbReference type="ARBA" id="ARBA00022448"/>
    </source>
</evidence>
<dbReference type="GO" id="GO:0000145">
    <property type="term" value="C:exocyst"/>
    <property type="evidence" value="ECO:0007669"/>
    <property type="project" value="InterPro"/>
</dbReference>
<comment type="similarity">
    <text evidence="1 3">Belongs to the EXO70 family.</text>
</comment>
<dbReference type="Gene3D" id="1.20.1280.170">
    <property type="entry name" value="Exocyst complex component Exo70"/>
    <property type="match status" value="1"/>
</dbReference>
<dbReference type="InterPro" id="IPR046364">
    <property type="entry name" value="Exo70_C"/>
</dbReference>
<comment type="function">
    <text evidence="3">Component of the exocyst complex.</text>
</comment>
<name>A0AAV5CAT5_ELECO</name>
<comment type="caution">
    <text evidence="6">The sequence shown here is derived from an EMBL/GenBank/DDBJ whole genome shotgun (WGS) entry which is preliminary data.</text>
</comment>
<reference evidence="6" key="1">
    <citation type="journal article" date="2018" name="DNA Res.">
        <title>Multiple hybrid de novo genome assembly of finger millet, an orphan allotetraploid crop.</title>
        <authorList>
            <person name="Hatakeyama M."/>
            <person name="Aluri S."/>
            <person name="Balachadran M.T."/>
            <person name="Sivarajan S.R."/>
            <person name="Patrignani A."/>
            <person name="Gruter S."/>
            <person name="Poveda L."/>
            <person name="Shimizu-Inatsugi R."/>
            <person name="Baeten J."/>
            <person name="Francoijs K.J."/>
            <person name="Nataraja K.N."/>
            <person name="Reddy Y.A.N."/>
            <person name="Phadnis S."/>
            <person name="Ravikumar R.L."/>
            <person name="Schlapbach R."/>
            <person name="Sreeman S.M."/>
            <person name="Shimizu K.K."/>
        </authorList>
    </citation>
    <scope>NUCLEOTIDE SEQUENCE</scope>
</reference>
<keyword evidence="2 3" id="KW-0813">Transport</keyword>
<feature type="compositionally biased region" description="Low complexity" evidence="4">
    <location>
        <begin position="68"/>
        <end position="94"/>
    </location>
</feature>
<sequence>MTHPEALVPNESTMQGRLAAEELRALRLDNKATPLCPGRAGADYSTSIQRVIVRSVAATSTTSLVFPSSGSCSSSSASTSLSSTSTGSAAVTSGSGVESCKLLPMEAFQEIASHMVNNGYIKKVIMEFCKNQSCSGSDAALQTWFSILGVDWVLGVHTSLLGEKPWSAVENLTKGWVVAFSVMAEVLRLARPSNGGVPPLWTDKNGVSRSVPQESADPARDRRVDDVATVKEATPTESYSAAEAGRFLDFGQDGAEPQNQFVIFAEASLMKMLRFPDAVAALKRSPEKILSMIDMYSVVSSHADLGLLLSGESKELVSDKIESELLLNPRKRNKLVSDRIESVLCTMSEAVCEILQNLKGAGPSRGFVEADAEK</sequence>
<dbReference type="PANTHER" id="PTHR12542:SF179">
    <property type="entry name" value="OS05G0369700 PROTEIN"/>
    <property type="match status" value="1"/>
</dbReference>
<reference evidence="6" key="2">
    <citation type="submission" date="2021-12" db="EMBL/GenBank/DDBJ databases">
        <title>Resequencing data analysis of finger millet.</title>
        <authorList>
            <person name="Hatakeyama M."/>
            <person name="Aluri S."/>
            <person name="Balachadran M.T."/>
            <person name="Sivarajan S.R."/>
            <person name="Poveda L."/>
            <person name="Shimizu-Inatsugi R."/>
            <person name="Schlapbach R."/>
            <person name="Sreeman S.M."/>
            <person name="Shimizu K.K."/>
        </authorList>
    </citation>
    <scope>NUCLEOTIDE SEQUENCE</scope>
</reference>